<comment type="caution">
    <text evidence="2">The sequence shown here is derived from an EMBL/GenBank/DDBJ whole genome shotgun (WGS) entry which is preliminary data.</text>
</comment>
<protein>
    <submittedName>
        <fullName evidence="2">Uncharacterized protein</fullName>
    </submittedName>
</protein>
<dbReference type="EMBL" id="CAJNNW010024621">
    <property type="protein sequence ID" value="CAE8673412.1"/>
    <property type="molecule type" value="Genomic_DNA"/>
</dbReference>
<proteinExistence type="predicted"/>
<gene>
    <name evidence="2" type="ORF">PGLA2088_LOCUS18524</name>
</gene>
<feature type="compositionally biased region" description="Pro residues" evidence="1">
    <location>
        <begin position="316"/>
        <end position="342"/>
    </location>
</feature>
<feature type="compositionally biased region" description="Low complexity" evidence="1">
    <location>
        <begin position="257"/>
        <end position="270"/>
    </location>
</feature>
<evidence type="ECO:0000313" key="3">
    <source>
        <dbReference type="Proteomes" id="UP000626109"/>
    </source>
</evidence>
<name>A0A813JCP6_POLGL</name>
<feature type="compositionally biased region" description="Low complexity" evidence="1">
    <location>
        <begin position="162"/>
        <end position="183"/>
    </location>
</feature>
<sequence length="367" mass="38821">MACRPRPAPLADDEVVGSWSADAGLRVKNTFLEAPSGMTPTASDSRSGLSTAPAWLHPGSIQISLVQAMQTPSVQKLGRPAFYEYQEATPSTVAPTPSPRPAGVFWLPASPDQIFGTLRVPPLPRGPSAPVQMALATSPPTAMPAQGLSSSRRLQVVVSPQLLSSSPPAQPLLSSSPSPSAQLTGSPAVVRGYVLDASAGRGPPPPPLSWPNLASPAAKPCASGGPGDLERARWADIEDDDQQQEESRAMLRHHAKSTASQQAASQQAASRRGLAPPPPLESPKLPPGFLGQSEAAQVPFFRRPQQETLPIFPCVANPPEPKFAPPARPAPPLRFAIPPAPAQAPRFSSGFSMLQQQRQQQQQQQQW</sequence>
<evidence type="ECO:0000256" key="1">
    <source>
        <dbReference type="SAM" id="MobiDB-lite"/>
    </source>
</evidence>
<dbReference type="AlphaFoldDB" id="A0A813JCP6"/>
<feature type="compositionally biased region" description="Low complexity" evidence="1">
    <location>
        <begin position="355"/>
        <end position="367"/>
    </location>
</feature>
<accession>A0A813JCP6</accession>
<organism evidence="2 3">
    <name type="scientific">Polarella glacialis</name>
    <name type="common">Dinoflagellate</name>
    <dbReference type="NCBI Taxonomy" id="89957"/>
    <lineage>
        <taxon>Eukaryota</taxon>
        <taxon>Sar</taxon>
        <taxon>Alveolata</taxon>
        <taxon>Dinophyceae</taxon>
        <taxon>Suessiales</taxon>
        <taxon>Suessiaceae</taxon>
        <taxon>Polarella</taxon>
    </lineage>
</organism>
<feature type="compositionally biased region" description="Pro residues" evidence="1">
    <location>
        <begin position="275"/>
        <end position="286"/>
    </location>
</feature>
<dbReference type="Proteomes" id="UP000626109">
    <property type="component" value="Unassembled WGS sequence"/>
</dbReference>
<feature type="region of interest" description="Disordered" evidence="1">
    <location>
        <begin position="162"/>
        <end position="367"/>
    </location>
</feature>
<evidence type="ECO:0000313" key="2">
    <source>
        <dbReference type="EMBL" id="CAE8673412.1"/>
    </source>
</evidence>
<reference evidence="2" key="1">
    <citation type="submission" date="2021-02" db="EMBL/GenBank/DDBJ databases">
        <authorList>
            <person name="Dougan E. K."/>
            <person name="Rhodes N."/>
            <person name="Thang M."/>
            <person name="Chan C."/>
        </authorList>
    </citation>
    <scope>NUCLEOTIDE SEQUENCE</scope>
</reference>